<evidence type="ECO:0000256" key="3">
    <source>
        <dbReference type="ARBA" id="ARBA00023002"/>
    </source>
</evidence>
<sequence length="224" mass="25293">MPLRIGDVVPNFKVETTQGPIEFHKWQGNQWVVLFSHPADFTPVCTTELGRIAVHTPEFQKRNVKLLAHSCDKLKAHVDWVNDIKSYCRDIPGEFPYPIISDEKRELAVALDMIDPNNKDSEDHALTVRALYIIDPNHVLRLSMHYPASTGRNVDEILRVIDSLQLVDKIPQIATPANWTPGEKVMILPTVSDAEANQLFPGGIDRVSMPSGINYVRTTTNYKI</sequence>
<evidence type="ECO:0000313" key="12">
    <source>
        <dbReference type="EMBL" id="AKG26773.1"/>
    </source>
</evidence>
<dbReference type="AlphaFoldDB" id="A0A0F7EWS1"/>
<evidence type="ECO:0000256" key="1">
    <source>
        <dbReference type="ARBA" id="ARBA00022559"/>
    </source>
</evidence>
<reference evidence="12" key="1">
    <citation type="submission" date="2014-11" db="EMBL/GenBank/DDBJ databases">
        <title>Identification, characterization and analysis of expression of peroxiredoxin in Dastarcus helophoroides.</title>
        <authorList>
            <person name="Guo R."/>
            <person name="Song W."/>
        </authorList>
    </citation>
    <scope>NUCLEOTIDE SEQUENCE</scope>
</reference>
<evidence type="ECO:0000256" key="5">
    <source>
        <dbReference type="ARBA" id="ARBA00025719"/>
    </source>
</evidence>
<dbReference type="PANTHER" id="PTHR43503">
    <property type="entry name" value="MCG48959-RELATED"/>
    <property type="match status" value="1"/>
</dbReference>
<dbReference type="EMBL" id="KP191594">
    <property type="protein sequence ID" value="AKG26773.1"/>
    <property type="molecule type" value="mRNA"/>
</dbReference>
<evidence type="ECO:0000256" key="9">
    <source>
        <dbReference type="PIRNR" id="PIRNR000239"/>
    </source>
</evidence>
<keyword evidence="2 9" id="KW-0049">Antioxidant</keyword>
<accession>A0A0F7EWS1</accession>
<dbReference type="InterPro" id="IPR019479">
    <property type="entry name" value="Peroxiredoxin_C"/>
</dbReference>
<dbReference type="Pfam" id="PF10417">
    <property type="entry name" value="1-cysPrx_C"/>
    <property type="match status" value="1"/>
</dbReference>
<evidence type="ECO:0000259" key="11">
    <source>
        <dbReference type="PROSITE" id="PS51352"/>
    </source>
</evidence>
<evidence type="ECO:0000256" key="10">
    <source>
        <dbReference type="PIRSR" id="PIRSR000239-1"/>
    </source>
</evidence>
<dbReference type="Gene3D" id="3.40.30.10">
    <property type="entry name" value="Glutaredoxin"/>
    <property type="match status" value="1"/>
</dbReference>
<name>A0A0F7EWS1_9CUCU</name>
<keyword evidence="4 9" id="KW-0676">Redox-active center</keyword>
<proteinExistence type="evidence at transcript level"/>
<comment type="function">
    <text evidence="7">Thiol-specific peroxidase that catalyzes the reduction of hydrogen peroxide and organic hydroperoxides to water and alcohols, respectively. Plays a role in cell protection against oxidative stress by detoxifying peroxides.</text>
</comment>
<dbReference type="GO" id="GO:0045454">
    <property type="term" value="P:cell redox homeostasis"/>
    <property type="evidence" value="ECO:0007669"/>
    <property type="project" value="TreeGrafter"/>
</dbReference>
<dbReference type="PANTHER" id="PTHR43503:SF3">
    <property type="entry name" value="DI01187P-RELATED"/>
    <property type="match status" value="1"/>
</dbReference>
<keyword evidence="3 9" id="KW-0560">Oxidoreductase</keyword>
<evidence type="ECO:0000256" key="7">
    <source>
        <dbReference type="ARBA" id="ARBA00037420"/>
    </source>
</evidence>
<dbReference type="GO" id="GO:0005829">
    <property type="term" value="C:cytosol"/>
    <property type="evidence" value="ECO:0007669"/>
    <property type="project" value="TreeGrafter"/>
</dbReference>
<dbReference type="InterPro" id="IPR013766">
    <property type="entry name" value="Thioredoxin_domain"/>
</dbReference>
<dbReference type="PIRSF" id="PIRSF000239">
    <property type="entry name" value="AHPC"/>
    <property type="match status" value="1"/>
</dbReference>
<organism evidence="12">
    <name type="scientific">Dastarcus helophoroides</name>
    <dbReference type="NCBI Taxonomy" id="1169899"/>
    <lineage>
        <taxon>Eukaryota</taxon>
        <taxon>Metazoa</taxon>
        <taxon>Ecdysozoa</taxon>
        <taxon>Arthropoda</taxon>
        <taxon>Hexapoda</taxon>
        <taxon>Insecta</taxon>
        <taxon>Pterygota</taxon>
        <taxon>Neoptera</taxon>
        <taxon>Endopterygota</taxon>
        <taxon>Coleoptera</taxon>
        <taxon>Polyphaga</taxon>
        <taxon>Cucujiformia</taxon>
        <taxon>Coccinelloidea</taxon>
        <taxon>Bothrideridae</taxon>
        <taxon>Dastarcus</taxon>
    </lineage>
</organism>
<dbReference type="CDD" id="cd03016">
    <property type="entry name" value="PRX_1cys"/>
    <property type="match status" value="1"/>
</dbReference>
<dbReference type="InterPro" id="IPR036249">
    <property type="entry name" value="Thioredoxin-like_sf"/>
</dbReference>
<feature type="domain" description="Thioredoxin" evidence="11">
    <location>
        <begin position="3"/>
        <end position="166"/>
    </location>
</feature>
<keyword evidence="1 9" id="KW-0575">Peroxidase</keyword>
<dbReference type="FunFam" id="3.40.30.10:FF:000011">
    <property type="entry name" value="Peroxiredoxin PRX1"/>
    <property type="match status" value="1"/>
</dbReference>
<dbReference type="FunFam" id="3.30.1020.10:FF:000001">
    <property type="entry name" value="1-Cys peroxiredoxin"/>
    <property type="match status" value="1"/>
</dbReference>
<comment type="catalytic activity">
    <reaction evidence="8">
        <text>a hydroperoxide + [protein]-dithiol = [protein]-disulfide + an alcohol + H2O</text>
        <dbReference type="Rhea" id="RHEA:10008"/>
        <dbReference type="Rhea" id="RHEA-COMP:10593"/>
        <dbReference type="Rhea" id="RHEA-COMP:10594"/>
        <dbReference type="ChEBI" id="CHEBI:15377"/>
        <dbReference type="ChEBI" id="CHEBI:29950"/>
        <dbReference type="ChEBI" id="CHEBI:30879"/>
        <dbReference type="ChEBI" id="CHEBI:35924"/>
        <dbReference type="ChEBI" id="CHEBI:50058"/>
    </reaction>
</comment>
<evidence type="ECO:0000256" key="2">
    <source>
        <dbReference type="ARBA" id="ARBA00022862"/>
    </source>
</evidence>
<comment type="similarity">
    <text evidence="5">Belongs to the peroxiredoxin family. Prx6 subfamily.</text>
</comment>
<dbReference type="Gene3D" id="3.30.1020.10">
    <property type="entry name" value="Antioxidant, Horf6, Chain A, domain2"/>
    <property type="match status" value="1"/>
</dbReference>
<evidence type="ECO:0000256" key="4">
    <source>
        <dbReference type="ARBA" id="ARBA00023284"/>
    </source>
</evidence>
<dbReference type="SUPFAM" id="SSF52833">
    <property type="entry name" value="Thioredoxin-like"/>
    <property type="match status" value="1"/>
</dbReference>
<evidence type="ECO:0000256" key="6">
    <source>
        <dbReference type="ARBA" id="ARBA00026176"/>
    </source>
</evidence>
<evidence type="ECO:0000256" key="8">
    <source>
        <dbReference type="ARBA" id="ARBA00051132"/>
    </source>
</evidence>
<dbReference type="GO" id="GO:0005739">
    <property type="term" value="C:mitochondrion"/>
    <property type="evidence" value="ECO:0007669"/>
    <property type="project" value="TreeGrafter"/>
</dbReference>
<dbReference type="PROSITE" id="PS51352">
    <property type="entry name" value="THIOREDOXIN_2"/>
    <property type="match status" value="1"/>
</dbReference>
<protein>
    <recommendedName>
        <fullName evidence="6">1-Cys peroxiredoxin</fullName>
    </recommendedName>
</protein>
<dbReference type="Pfam" id="PF00578">
    <property type="entry name" value="AhpC-TSA"/>
    <property type="match status" value="1"/>
</dbReference>
<dbReference type="InterPro" id="IPR000866">
    <property type="entry name" value="AhpC/TSA"/>
</dbReference>
<dbReference type="InterPro" id="IPR045020">
    <property type="entry name" value="PRX_1cys"/>
</dbReference>
<dbReference type="InterPro" id="IPR024706">
    <property type="entry name" value="Peroxiredoxin_AhpC-typ"/>
</dbReference>
<feature type="active site" description="Cysteine sulfenic acid (-SOH) intermediate; for peroxidase activity" evidence="10">
    <location>
        <position position="45"/>
    </location>
</feature>
<dbReference type="GO" id="GO:0051920">
    <property type="term" value="F:peroxiredoxin activity"/>
    <property type="evidence" value="ECO:0007669"/>
    <property type="project" value="InterPro"/>
</dbReference>